<dbReference type="InterPro" id="IPR000477">
    <property type="entry name" value="RT_dom"/>
</dbReference>
<evidence type="ECO:0000313" key="3">
    <source>
        <dbReference type="Proteomes" id="UP000276133"/>
    </source>
</evidence>
<keyword evidence="2" id="KW-0695">RNA-directed DNA polymerase</keyword>
<dbReference type="Pfam" id="PF00078">
    <property type="entry name" value="RVT_1"/>
    <property type="match status" value="1"/>
</dbReference>
<proteinExistence type="predicted"/>
<keyword evidence="2" id="KW-0548">Nucleotidyltransferase</keyword>
<protein>
    <submittedName>
        <fullName evidence="2">AP-like endonuclease reverse transcriptase</fullName>
    </submittedName>
</protein>
<dbReference type="OrthoDB" id="416454at2759"/>
<organism evidence="2 3">
    <name type="scientific">Brachionus plicatilis</name>
    <name type="common">Marine rotifer</name>
    <name type="synonym">Brachionus muelleri</name>
    <dbReference type="NCBI Taxonomy" id="10195"/>
    <lineage>
        <taxon>Eukaryota</taxon>
        <taxon>Metazoa</taxon>
        <taxon>Spiralia</taxon>
        <taxon>Gnathifera</taxon>
        <taxon>Rotifera</taxon>
        <taxon>Eurotatoria</taxon>
        <taxon>Monogononta</taxon>
        <taxon>Pseudotrocha</taxon>
        <taxon>Ploima</taxon>
        <taxon>Brachionidae</taxon>
        <taxon>Brachionus</taxon>
    </lineage>
</organism>
<keyword evidence="2" id="KW-0808">Transferase</keyword>
<dbReference type="InterPro" id="IPR043502">
    <property type="entry name" value="DNA/RNA_pol_sf"/>
</dbReference>
<evidence type="ECO:0000313" key="2">
    <source>
        <dbReference type="EMBL" id="RNA42132.1"/>
    </source>
</evidence>
<dbReference type="PROSITE" id="PS50878">
    <property type="entry name" value="RT_POL"/>
    <property type="match status" value="1"/>
</dbReference>
<dbReference type="SUPFAM" id="SSF56672">
    <property type="entry name" value="DNA/RNA polymerases"/>
    <property type="match status" value="1"/>
</dbReference>
<dbReference type="STRING" id="10195.A0A3M7T284"/>
<dbReference type="EMBL" id="REGN01000411">
    <property type="protein sequence ID" value="RNA42132.1"/>
    <property type="molecule type" value="Genomic_DNA"/>
</dbReference>
<comment type="caution">
    <text evidence="2">The sequence shown here is derived from an EMBL/GenBank/DDBJ whole genome shotgun (WGS) entry which is preliminary data.</text>
</comment>
<gene>
    <name evidence="2" type="ORF">BpHYR1_052431</name>
</gene>
<dbReference type="AlphaFoldDB" id="A0A3M7T284"/>
<keyword evidence="2" id="KW-0255">Endonuclease</keyword>
<dbReference type="InterPro" id="IPR052560">
    <property type="entry name" value="RdDP_mobile_element"/>
</dbReference>
<reference evidence="2 3" key="1">
    <citation type="journal article" date="2018" name="Sci. Rep.">
        <title>Genomic signatures of local adaptation to the degree of environmental predictability in rotifers.</title>
        <authorList>
            <person name="Franch-Gras L."/>
            <person name="Hahn C."/>
            <person name="Garcia-Roger E.M."/>
            <person name="Carmona M.J."/>
            <person name="Serra M."/>
            <person name="Gomez A."/>
        </authorList>
    </citation>
    <scope>NUCLEOTIDE SEQUENCE [LARGE SCALE GENOMIC DNA]</scope>
    <source>
        <strain evidence="2">HYR1</strain>
    </source>
</reference>
<dbReference type="GO" id="GO:0004519">
    <property type="term" value="F:endonuclease activity"/>
    <property type="evidence" value="ECO:0007669"/>
    <property type="project" value="UniProtKB-KW"/>
</dbReference>
<feature type="domain" description="Reverse transcriptase" evidence="1">
    <location>
        <begin position="1"/>
        <end position="237"/>
    </location>
</feature>
<name>A0A3M7T284_BRAPC</name>
<dbReference type="PANTHER" id="PTHR36688">
    <property type="entry name" value="ENDO/EXONUCLEASE/PHOSPHATASE DOMAIN-CONTAINING PROTEIN"/>
    <property type="match status" value="1"/>
</dbReference>
<accession>A0A3M7T284</accession>
<keyword evidence="3" id="KW-1185">Reference proteome</keyword>
<dbReference type="Proteomes" id="UP000276133">
    <property type="component" value="Unassembled WGS sequence"/>
</dbReference>
<dbReference type="PANTHER" id="PTHR36688:SF1">
    <property type="entry name" value="ENDONUCLEASE_EXONUCLEASE_PHOSPHATASE DOMAIN-CONTAINING PROTEIN"/>
    <property type="match status" value="1"/>
</dbReference>
<keyword evidence="2" id="KW-0378">Hydrolase</keyword>
<dbReference type="CDD" id="cd01650">
    <property type="entry name" value="RT_nLTR_like"/>
    <property type="match status" value="1"/>
</dbReference>
<sequence>MLPKKGKPPDQADSYRPISLPSCLSKWLEKIINNKVTNFITINNLLPTCQSGFRKKMSTHDHFLRFYQSIVNGFNNRQITEASIKLNKYLYNWIVDFLRDRKFYISHNKLKSKTFNITTGVPLGSCLSPTLFSLFYSGVVLKLPNHILKALFADDLTISTVDKTPKKIQKKLQQAIEIINDFCKAWRLKINMSKTVHCVFTTAGCRINYKGTYKLDLSIDNIMIPIEPFPKFLGHELDPKLNFKNHLSMIEEKVLSKINMIRKLKGMN</sequence>
<evidence type="ECO:0000259" key="1">
    <source>
        <dbReference type="PROSITE" id="PS50878"/>
    </source>
</evidence>
<keyword evidence="2" id="KW-0540">Nuclease</keyword>
<dbReference type="GO" id="GO:0003964">
    <property type="term" value="F:RNA-directed DNA polymerase activity"/>
    <property type="evidence" value="ECO:0007669"/>
    <property type="project" value="UniProtKB-KW"/>
</dbReference>